<dbReference type="SUPFAM" id="SSF74982">
    <property type="entry name" value="Small protein B (SmpB)"/>
    <property type="match status" value="1"/>
</dbReference>
<accession>A0A2H0TD16</accession>
<evidence type="ECO:0000256" key="4">
    <source>
        <dbReference type="SAM" id="MobiDB-lite"/>
    </source>
</evidence>
<dbReference type="Proteomes" id="UP000231503">
    <property type="component" value="Unassembled WGS sequence"/>
</dbReference>
<comment type="similarity">
    <text evidence="3">Belongs to the SmpB family.</text>
</comment>
<dbReference type="Pfam" id="PF01668">
    <property type="entry name" value="SmpB"/>
    <property type="match status" value="1"/>
</dbReference>
<comment type="subcellular location">
    <subcellularLocation>
        <location evidence="3">Cytoplasm</location>
    </subcellularLocation>
    <text evidence="3">The tmRNA-SmpB complex associates with stalled 70S ribosomes.</text>
</comment>
<comment type="function">
    <text evidence="3">Required for rescue of stalled ribosomes mediated by trans-translation. Binds to transfer-messenger RNA (tmRNA), required for stable association of tmRNA with ribosomes. tmRNA and SmpB together mimic tRNA shape, replacing the anticodon stem-loop with SmpB. tmRNA is encoded by the ssrA gene; the 2 termini fold to resemble tRNA(Ala) and it encodes a 'tag peptide', a short internal open reading frame. During trans-translation Ala-aminoacylated tmRNA acts like a tRNA, entering the A-site of stalled ribosomes, displacing the stalled mRNA. The ribosome then switches to translate the ORF on the tmRNA; the nascent peptide is terminated with the 'tag peptide' encoded by the tmRNA and targeted for degradation. The ribosome is freed to recommence translation, which seems to be the essential function of trans-translation.</text>
</comment>
<name>A0A2H0TD16_9BACT</name>
<gene>
    <name evidence="3" type="primary">smpB</name>
    <name evidence="5" type="ORF">COU47_03640</name>
</gene>
<evidence type="ECO:0000256" key="2">
    <source>
        <dbReference type="ARBA" id="ARBA00022884"/>
    </source>
</evidence>
<evidence type="ECO:0000256" key="3">
    <source>
        <dbReference type="HAMAP-Rule" id="MF_00023"/>
    </source>
</evidence>
<dbReference type="EMBL" id="PFCO01000008">
    <property type="protein sequence ID" value="PIR69433.1"/>
    <property type="molecule type" value="Genomic_DNA"/>
</dbReference>
<evidence type="ECO:0000313" key="6">
    <source>
        <dbReference type="Proteomes" id="UP000231503"/>
    </source>
</evidence>
<sequence>MTLLVQNKRASFDYEILEKFEAGMELRGFEAKSLRIGRGALAGARVIIRGEEAYIVGMDIPPYQAANTPKGHESDRTRRLLLKKSEIKYLIGKGEEKGLTIIPIRVYTKGQRVKLEIAIARGKKKGDKREKIKQRESKRKIERTLKEHM</sequence>
<protein>
    <recommendedName>
        <fullName evidence="3">SsrA-binding protein</fullName>
    </recommendedName>
    <alternativeName>
        <fullName evidence="3">Small protein B</fullName>
    </alternativeName>
</protein>
<dbReference type="Gene3D" id="2.40.280.10">
    <property type="match status" value="1"/>
</dbReference>
<dbReference type="GO" id="GO:0070929">
    <property type="term" value="P:trans-translation"/>
    <property type="evidence" value="ECO:0007669"/>
    <property type="project" value="UniProtKB-UniRule"/>
</dbReference>
<dbReference type="PANTHER" id="PTHR30308">
    <property type="entry name" value="TMRNA-BINDING COMPONENT OF TRANS-TRANSLATION TAGGING COMPLEX"/>
    <property type="match status" value="1"/>
</dbReference>
<dbReference type="NCBIfam" id="NF003843">
    <property type="entry name" value="PRK05422.1"/>
    <property type="match status" value="1"/>
</dbReference>
<dbReference type="AlphaFoldDB" id="A0A2H0TD16"/>
<dbReference type="InterPro" id="IPR023620">
    <property type="entry name" value="SmpB"/>
</dbReference>
<feature type="region of interest" description="Disordered" evidence="4">
    <location>
        <begin position="125"/>
        <end position="149"/>
    </location>
</feature>
<dbReference type="CDD" id="cd09294">
    <property type="entry name" value="SmpB"/>
    <property type="match status" value="1"/>
</dbReference>
<evidence type="ECO:0000313" key="5">
    <source>
        <dbReference type="EMBL" id="PIR69433.1"/>
    </source>
</evidence>
<dbReference type="NCBIfam" id="TIGR00086">
    <property type="entry name" value="smpB"/>
    <property type="match status" value="1"/>
</dbReference>
<keyword evidence="1 3" id="KW-0963">Cytoplasm</keyword>
<dbReference type="PANTHER" id="PTHR30308:SF2">
    <property type="entry name" value="SSRA-BINDING PROTEIN"/>
    <property type="match status" value="1"/>
</dbReference>
<dbReference type="GO" id="GO:0005829">
    <property type="term" value="C:cytosol"/>
    <property type="evidence" value="ECO:0007669"/>
    <property type="project" value="TreeGrafter"/>
</dbReference>
<comment type="caution">
    <text evidence="5">The sequence shown here is derived from an EMBL/GenBank/DDBJ whole genome shotgun (WGS) entry which is preliminary data.</text>
</comment>
<evidence type="ECO:0000256" key="1">
    <source>
        <dbReference type="ARBA" id="ARBA00022490"/>
    </source>
</evidence>
<organism evidence="5 6">
    <name type="scientific">Candidatus Niyogibacteria bacterium CG10_big_fil_rev_8_21_14_0_10_46_36</name>
    <dbReference type="NCBI Taxonomy" id="1974726"/>
    <lineage>
        <taxon>Bacteria</taxon>
        <taxon>Candidatus Niyogiibacteriota</taxon>
    </lineage>
</organism>
<dbReference type="GO" id="GO:0070930">
    <property type="term" value="P:trans-translation-dependent protein tagging"/>
    <property type="evidence" value="ECO:0007669"/>
    <property type="project" value="TreeGrafter"/>
</dbReference>
<dbReference type="GO" id="GO:0003723">
    <property type="term" value="F:RNA binding"/>
    <property type="evidence" value="ECO:0007669"/>
    <property type="project" value="UniProtKB-UniRule"/>
</dbReference>
<dbReference type="HAMAP" id="MF_00023">
    <property type="entry name" value="SmpB"/>
    <property type="match status" value="1"/>
</dbReference>
<proteinExistence type="inferred from homology"/>
<keyword evidence="2 3" id="KW-0694">RNA-binding</keyword>
<dbReference type="InterPro" id="IPR000037">
    <property type="entry name" value="SsrA-bd_prot"/>
</dbReference>
<reference evidence="6" key="1">
    <citation type="submission" date="2017-09" db="EMBL/GenBank/DDBJ databases">
        <title>Depth-based differentiation of microbial function through sediment-hosted aquifers and enrichment of novel symbionts in the deep terrestrial subsurface.</title>
        <authorList>
            <person name="Probst A.J."/>
            <person name="Ladd B."/>
            <person name="Jarett J.K."/>
            <person name="Geller-Mcgrath D.E."/>
            <person name="Sieber C.M.K."/>
            <person name="Emerson J.B."/>
            <person name="Anantharaman K."/>
            <person name="Thomas B.C."/>
            <person name="Malmstrom R."/>
            <person name="Stieglmeier M."/>
            <person name="Klingl A."/>
            <person name="Woyke T."/>
            <person name="Ryan C.M."/>
            <person name="Banfield J.F."/>
        </authorList>
    </citation>
    <scope>NUCLEOTIDE SEQUENCE [LARGE SCALE GENOMIC DNA]</scope>
</reference>